<keyword evidence="4 7" id="KW-1133">Transmembrane helix</keyword>
<proteinExistence type="predicted"/>
<keyword evidence="2" id="KW-1003">Cell membrane</keyword>
<protein>
    <submittedName>
        <fullName evidence="9">PLDc_N domain-containing protein</fullName>
    </submittedName>
</protein>
<gene>
    <name evidence="9" type="ORF">IDF66_21450</name>
</gene>
<feature type="transmembrane region" description="Helical" evidence="7">
    <location>
        <begin position="34"/>
        <end position="53"/>
    </location>
</feature>
<evidence type="ECO:0000256" key="7">
    <source>
        <dbReference type="SAM" id="Phobius"/>
    </source>
</evidence>
<keyword evidence="10" id="KW-1185">Reference proteome</keyword>
<keyword evidence="5 7" id="KW-0472">Membrane</keyword>
<accession>A0ABR7WK62</accession>
<feature type="compositionally biased region" description="Basic and acidic residues" evidence="6">
    <location>
        <begin position="57"/>
        <end position="67"/>
    </location>
</feature>
<evidence type="ECO:0000256" key="6">
    <source>
        <dbReference type="SAM" id="MobiDB-lite"/>
    </source>
</evidence>
<evidence type="ECO:0000313" key="10">
    <source>
        <dbReference type="Proteomes" id="UP000602395"/>
    </source>
</evidence>
<evidence type="ECO:0000256" key="2">
    <source>
        <dbReference type="ARBA" id="ARBA00022475"/>
    </source>
</evidence>
<evidence type="ECO:0000313" key="9">
    <source>
        <dbReference type="EMBL" id="MBD1322152.1"/>
    </source>
</evidence>
<dbReference type="Pfam" id="PF13396">
    <property type="entry name" value="PLDc_N"/>
    <property type="match status" value="1"/>
</dbReference>
<feature type="transmembrane region" description="Helical" evidence="7">
    <location>
        <begin position="6"/>
        <end position="27"/>
    </location>
</feature>
<dbReference type="InterPro" id="IPR027379">
    <property type="entry name" value="CLS_N"/>
</dbReference>
<feature type="region of interest" description="Disordered" evidence="6">
    <location>
        <begin position="57"/>
        <end position="131"/>
    </location>
</feature>
<organism evidence="9 10">
    <name type="scientific">Gordonia hankookensis</name>
    <dbReference type="NCBI Taxonomy" id="589403"/>
    <lineage>
        <taxon>Bacteria</taxon>
        <taxon>Bacillati</taxon>
        <taxon>Actinomycetota</taxon>
        <taxon>Actinomycetes</taxon>
        <taxon>Mycobacteriales</taxon>
        <taxon>Gordoniaceae</taxon>
        <taxon>Gordonia</taxon>
    </lineage>
</organism>
<dbReference type="Proteomes" id="UP000602395">
    <property type="component" value="Unassembled WGS sequence"/>
</dbReference>
<reference evidence="9 10" key="1">
    <citation type="submission" date="2020-09" db="EMBL/GenBank/DDBJ databases">
        <title>Novel species in genus Gordonia.</title>
        <authorList>
            <person name="Zhang G."/>
        </authorList>
    </citation>
    <scope>NUCLEOTIDE SEQUENCE [LARGE SCALE GENOMIC DNA]</scope>
    <source>
        <strain evidence="9 10">ON-33</strain>
    </source>
</reference>
<evidence type="ECO:0000256" key="3">
    <source>
        <dbReference type="ARBA" id="ARBA00022692"/>
    </source>
</evidence>
<dbReference type="RefSeq" id="WP_190268536.1">
    <property type="nucleotide sequence ID" value="NZ_BAABAD010000004.1"/>
</dbReference>
<name>A0ABR7WK62_9ACTN</name>
<evidence type="ECO:0000256" key="5">
    <source>
        <dbReference type="ARBA" id="ARBA00023136"/>
    </source>
</evidence>
<comment type="caution">
    <text evidence="9">The sequence shown here is derived from an EMBL/GenBank/DDBJ whole genome shotgun (WGS) entry which is preliminary data.</text>
</comment>
<evidence type="ECO:0000256" key="1">
    <source>
        <dbReference type="ARBA" id="ARBA00004651"/>
    </source>
</evidence>
<evidence type="ECO:0000259" key="8">
    <source>
        <dbReference type="Pfam" id="PF13396"/>
    </source>
</evidence>
<keyword evidence="3 7" id="KW-0812">Transmembrane</keyword>
<evidence type="ECO:0000256" key="4">
    <source>
        <dbReference type="ARBA" id="ARBA00022989"/>
    </source>
</evidence>
<feature type="compositionally biased region" description="Basic and acidic residues" evidence="6">
    <location>
        <begin position="75"/>
        <end position="121"/>
    </location>
</feature>
<feature type="domain" description="Cardiolipin synthase N-terminal" evidence="8">
    <location>
        <begin position="10"/>
        <end position="55"/>
    </location>
</feature>
<dbReference type="EMBL" id="JACWMS010000005">
    <property type="protein sequence ID" value="MBD1322152.1"/>
    <property type="molecule type" value="Genomic_DNA"/>
</dbReference>
<comment type="subcellular location">
    <subcellularLocation>
        <location evidence="1">Cell membrane</location>
        <topology evidence="1">Multi-pass membrane protein</topology>
    </subcellularLocation>
</comment>
<sequence length="131" mass="14775">MPYLGLIYLVILVIALVDILSTDSVMVRGMPKPAWALLVVIVPLIGALLWLAFGRPTADDLPRRDRPGAAGEFPEYDRPGRYIPEDPDADREFLQRLRDRAEQQRQAAREQRRAEEQRDTDPGEEPPTVGA</sequence>